<dbReference type="SMART" id="SM00530">
    <property type="entry name" value="HTH_XRE"/>
    <property type="match status" value="1"/>
</dbReference>
<evidence type="ECO:0000313" key="4">
    <source>
        <dbReference type="Proteomes" id="UP001549320"/>
    </source>
</evidence>
<organism evidence="3 4">
    <name type="scientific">Ottowia thiooxydans</name>
    <dbReference type="NCBI Taxonomy" id="219182"/>
    <lineage>
        <taxon>Bacteria</taxon>
        <taxon>Pseudomonadati</taxon>
        <taxon>Pseudomonadota</taxon>
        <taxon>Betaproteobacteria</taxon>
        <taxon>Burkholderiales</taxon>
        <taxon>Comamonadaceae</taxon>
        <taxon>Ottowia</taxon>
    </lineage>
</organism>
<keyword evidence="4" id="KW-1185">Reference proteome</keyword>
<reference evidence="3 4" key="1">
    <citation type="submission" date="2024-06" db="EMBL/GenBank/DDBJ databases">
        <title>Sorghum-associated microbial communities from plants grown in Nebraska, USA.</title>
        <authorList>
            <person name="Schachtman D."/>
        </authorList>
    </citation>
    <scope>NUCLEOTIDE SEQUENCE [LARGE SCALE GENOMIC DNA]</scope>
    <source>
        <strain evidence="3 4">2709</strain>
    </source>
</reference>
<dbReference type="InterPro" id="IPR001387">
    <property type="entry name" value="Cro/C1-type_HTH"/>
</dbReference>
<name>A0ABV2Q828_9BURK</name>
<protein>
    <submittedName>
        <fullName evidence="3">Transcriptional regulator with XRE-family HTH domain</fullName>
    </submittedName>
</protein>
<dbReference type="Proteomes" id="UP001549320">
    <property type="component" value="Unassembled WGS sequence"/>
</dbReference>
<feature type="domain" description="HTH cro/C1-type" evidence="2">
    <location>
        <begin position="14"/>
        <end position="69"/>
    </location>
</feature>
<feature type="region of interest" description="Disordered" evidence="1">
    <location>
        <begin position="121"/>
        <end position="146"/>
    </location>
</feature>
<proteinExistence type="predicted"/>
<dbReference type="SUPFAM" id="SSF47413">
    <property type="entry name" value="lambda repressor-like DNA-binding domains"/>
    <property type="match status" value="1"/>
</dbReference>
<dbReference type="Pfam" id="PF01381">
    <property type="entry name" value="HTH_3"/>
    <property type="match status" value="1"/>
</dbReference>
<accession>A0ABV2Q828</accession>
<dbReference type="RefSeq" id="WP_354443374.1">
    <property type="nucleotide sequence ID" value="NZ_JBEPSH010000004.1"/>
</dbReference>
<gene>
    <name evidence="3" type="ORF">ABIE13_002307</name>
</gene>
<dbReference type="InterPro" id="IPR010982">
    <property type="entry name" value="Lambda_DNA-bd_dom_sf"/>
</dbReference>
<dbReference type="EMBL" id="JBEPSH010000004">
    <property type="protein sequence ID" value="MET4577196.1"/>
    <property type="molecule type" value="Genomic_DNA"/>
</dbReference>
<evidence type="ECO:0000259" key="2">
    <source>
        <dbReference type="SMART" id="SM00530"/>
    </source>
</evidence>
<dbReference type="Gene3D" id="1.10.260.40">
    <property type="entry name" value="lambda repressor-like DNA-binding domains"/>
    <property type="match status" value="1"/>
</dbReference>
<dbReference type="CDD" id="cd00093">
    <property type="entry name" value="HTH_XRE"/>
    <property type="match status" value="1"/>
</dbReference>
<sequence length="146" mass="15695">MKHEVKTASDLGHAIRAVRKASGTRLDDLAAILGVSKQTTANLEYGKDTVALGTVLRHLHELGIRLYVDIPGHEATEQLLKLSRNDPDAFERIKAELEPTRSQPTQPSGFRAAMSTLAEAANAVPTASIEPAAPPALAPRPESRDE</sequence>
<evidence type="ECO:0000313" key="3">
    <source>
        <dbReference type="EMBL" id="MET4577196.1"/>
    </source>
</evidence>
<evidence type="ECO:0000256" key="1">
    <source>
        <dbReference type="SAM" id="MobiDB-lite"/>
    </source>
</evidence>
<comment type="caution">
    <text evidence="3">The sequence shown here is derived from an EMBL/GenBank/DDBJ whole genome shotgun (WGS) entry which is preliminary data.</text>
</comment>